<keyword evidence="5" id="KW-1185">Reference proteome</keyword>
<evidence type="ECO:0000313" key="3">
    <source>
        <dbReference type="EMBL" id="WDI02742.1"/>
    </source>
</evidence>
<dbReference type="InterPro" id="IPR012349">
    <property type="entry name" value="Split_barrel_FMN-bd"/>
</dbReference>
<evidence type="ECO:0000313" key="4">
    <source>
        <dbReference type="Proteomes" id="UP001220962"/>
    </source>
</evidence>
<proteinExistence type="predicted"/>
<dbReference type="AlphaFoldDB" id="A0AAX3N0A5"/>
<evidence type="ECO:0000313" key="2">
    <source>
        <dbReference type="EMBL" id="WDH82997.1"/>
    </source>
</evidence>
<accession>A0AAX3N0A5</accession>
<feature type="domain" description="Pyridoxamine 5'-phosphate oxidase N-terminal" evidence="1">
    <location>
        <begin position="7"/>
        <end position="127"/>
    </location>
</feature>
<dbReference type="RefSeq" id="WP_047911382.1">
    <property type="nucleotide sequence ID" value="NZ_CP118101.1"/>
</dbReference>
<dbReference type="EMBL" id="CP118108">
    <property type="protein sequence ID" value="WDI02742.1"/>
    <property type="molecule type" value="Genomic_DNA"/>
</dbReference>
<evidence type="ECO:0000259" key="1">
    <source>
        <dbReference type="Pfam" id="PF01243"/>
    </source>
</evidence>
<dbReference type="PANTHER" id="PTHR34818">
    <property type="entry name" value="PROTEIN BLI-3"/>
    <property type="match status" value="1"/>
</dbReference>
<gene>
    <name evidence="2" type="ORF">PUW23_01765</name>
    <name evidence="3" type="ORF">PUW25_01770</name>
</gene>
<dbReference type="SUPFAM" id="SSF50475">
    <property type="entry name" value="FMN-binding split barrel"/>
    <property type="match status" value="1"/>
</dbReference>
<sequence length="138" mass="15687">MNKTDLEQHIIQAIEDNPYCSLATVEGGKPKARYMAVYNDGLSIYMATNRCTHKVEELEDNPNVSLLLGYESGGTKDLLEIEGTAEVSRNGELRKQLWNNNMEKWFTGPDDPNYVILDITPKRIEYTGKGQDMQVWEA</sequence>
<dbReference type="Proteomes" id="UP001221519">
    <property type="component" value="Chromosome"/>
</dbReference>
<organism evidence="2 4">
    <name type="scientific">Paenibacillus urinalis</name>
    <dbReference type="NCBI Taxonomy" id="521520"/>
    <lineage>
        <taxon>Bacteria</taxon>
        <taxon>Bacillati</taxon>
        <taxon>Bacillota</taxon>
        <taxon>Bacilli</taxon>
        <taxon>Bacillales</taxon>
        <taxon>Paenibacillaceae</taxon>
        <taxon>Paenibacillus</taxon>
    </lineage>
</organism>
<dbReference type="InterPro" id="IPR052917">
    <property type="entry name" value="Stress-Dev_Protein"/>
</dbReference>
<name>A0AAX3N0A5_9BACL</name>
<evidence type="ECO:0000313" key="5">
    <source>
        <dbReference type="Proteomes" id="UP001221519"/>
    </source>
</evidence>
<dbReference type="Pfam" id="PF01243">
    <property type="entry name" value="PNPOx_N"/>
    <property type="match status" value="1"/>
</dbReference>
<dbReference type="EMBL" id="CP118101">
    <property type="protein sequence ID" value="WDH82997.1"/>
    <property type="molecule type" value="Genomic_DNA"/>
</dbReference>
<dbReference type="PANTHER" id="PTHR34818:SF1">
    <property type="entry name" value="PROTEIN BLI-3"/>
    <property type="match status" value="1"/>
</dbReference>
<protein>
    <submittedName>
        <fullName evidence="2">Pyridoxamine 5'-phosphate oxidase family protein</fullName>
    </submittedName>
</protein>
<reference evidence="2 5" key="1">
    <citation type="submission" date="2023-02" db="EMBL/GenBank/DDBJ databases">
        <title>Pathogen: clinical or host-associated sample.</title>
        <authorList>
            <person name="Hergert J."/>
            <person name="Casey R."/>
            <person name="Wagner J."/>
            <person name="Young E.L."/>
            <person name="Oakeson K.F."/>
        </authorList>
    </citation>
    <scope>NUCLEOTIDE SEQUENCE</scope>
    <source>
        <strain evidence="3 5">2022CK-00829</strain>
        <strain evidence="2">2022CK-00830</strain>
    </source>
</reference>
<dbReference type="Proteomes" id="UP001220962">
    <property type="component" value="Chromosome"/>
</dbReference>
<dbReference type="Gene3D" id="2.30.110.10">
    <property type="entry name" value="Electron Transport, Fmn-binding Protein, Chain A"/>
    <property type="match status" value="1"/>
</dbReference>
<dbReference type="InterPro" id="IPR011576">
    <property type="entry name" value="Pyridox_Oxase_N"/>
</dbReference>